<dbReference type="Gene3D" id="3.30.200.20">
    <property type="entry name" value="Phosphorylase Kinase, domain 1"/>
    <property type="match status" value="1"/>
</dbReference>
<evidence type="ECO:0000259" key="2">
    <source>
        <dbReference type="PROSITE" id="PS50011"/>
    </source>
</evidence>
<comment type="caution">
    <text evidence="3">The sequence shown here is derived from an EMBL/GenBank/DDBJ whole genome shotgun (WGS) entry which is preliminary data.</text>
</comment>
<evidence type="ECO:0000256" key="1">
    <source>
        <dbReference type="ARBA" id="ARBA00022734"/>
    </source>
</evidence>
<evidence type="ECO:0000313" key="3">
    <source>
        <dbReference type="EMBL" id="GLI70421.1"/>
    </source>
</evidence>
<gene>
    <name evidence="3" type="ORF">VaNZ11_015187</name>
</gene>
<evidence type="ECO:0000313" key="4">
    <source>
        <dbReference type="Proteomes" id="UP001165090"/>
    </source>
</evidence>
<keyword evidence="4" id="KW-1185">Reference proteome</keyword>
<dbReference type="PANTHER" id="PTHR33589">
    <property type="entry name" value="OS11G0524900 PROTEIN"/>
    <property type="match status" value="1"/>
</dbReference>
<feature type="non-terminal residue" evidence="3">
    <location>
        <position position="1"/>
    </location>
</feature>
<reference evidence="3 4" key="1">
    <citation type="journal article" date="2023" name="IScience">
        <title>Expanded male sex-determining region conserved during the evolution of homothallism in the green alga Volvox.</title>
        <authorList>
            <person name="Yamamoto K."/>
            <person name="Matsuzaki R."/>
            <person name="Mahakham W."/>
            <person name="Heman W."/>
            <person name="Sekimoto H."/>
            <person name="Kawachi M."/>
            <person name="Minakuchi Y."/>
            <person name="Toyoda A."/>
            <person name="Nozaki H."/>
        </authorList>
    </citation>
    <scope>NUCLEOTIDE SEQUENCE [LARGE SCALE GENOMIC DNA]</scope>
    <source>
        <strain evidence="3 4">NIES-4468</strain>
    </source>
</reference>
<organism evidence="3 4">
    <name type="scientific">Volvox africanus</name>
    <dbReference type="NCBI Taxonomy" id="51714"/>
    <lineage>
        <taxon>Eukaryota</taxon>
        <taxon>Viridiplantae</taxon>
        <taxon>Chlorophyta</taxon>
        <taxon>core chlorophytes</taxon>
        <taxon>Chlorophyceae</taxon>
        <taxon>CS clade</taxon>
        <taxon>Chlamydomonadales</taxon>
        <taxon>Volvocaceae</taxon>
        <taxon>Volvox</taxon>
    </lineage>
</organism>
<protein>
    <recommendedName>
        <fullName evidence="2">Protein kinase domain-containing protein</fullName>
    </recommendedName>
</protein>
<dbReference type="PANTHER" id="PTHR33589:SF3">
    <property type="entry name" value="ZYMOGEN GRANULE MEMBRANE PROTEIN 16-LIKE"/>
    <property type="match status" value="1"/>
</dbReference>
<feature type="domain" description="Protein kinase" evidence="2">
    <location>
        <begin position="40"/>
        <end position="152"/>
    </location>
</feature>
<dbReference type="InterPro" id="IPR000719">
    <property type="entry name" value="Prot_kinase_dom"/>
</dbReference>
<dbReference type="SUPFAM" id="SSF56112">
    <property type="entry name" value="Protein kinase-like (PK-like)"/>
    <property type="match status" value="1"/>
</dbReference>
<dbReference type="Proteomes" id="UP001165090">
    <property type="component" value="Unassembled WGS sequence"/>
</dbReference>
<keyword evidence="1" id="KW-0430">Lectin</keyword>
<proteinExistence type="predicted"/>
<sequence>LLMGAIGTNSLTASLRQRYGYQSMSGVVKTIQAELRDPDLHLEAMIAHGTFGAVYRGVWRGLPVAVKIMVVANEPDSSITEGRQARQRAVLEAAISLSMAHPNVVVTYSYDVKPLVHAPIDDVDQVHGDQVQWLPPRKQRQRALCHPTVTEM</sequence>
<dbReference type="EMBL" id="BSDZ01000094">
    <property type="protein sequence ID" value="GLI70421.1"/>
    <property type="molecule type" value="Genomic_DNA"/>
</dbReference>
<name>A0ABQ5SLB2_9CHLO</name>
<dbReference type="PROSITE" id="PS50011">
    <property type="entry name" value="PROTEIN_KINASE_DOM"/>
    <property type="match status" value="1"/>
</dbReference>
<accession>A0ABQ5SLB2</accession>
<dbReference type="InterPro" id="IPR011009">
    <property type="entry name" value="Kinase-like_dom_sf"/>
</dbReference>
<dbReference type="InterPro" id="IPR052321">
    <property type="entry name" value="PolyBind_ProtTraffic"/>
</dbReference>